<dbReference type="STRING" id="39492.ERS852540_02274"/>
<dbReference type="OrthoDB" id="2052817at2"/>
<name>A0A174ZV17_9FIRM</name>
<sequence>MSNEQFDKQSKALREFFIFTYFKTKECKNNHNDLIQNIIKKSYNDATMMGAYNTLLNKELSEKSYSAYCKATKLIMKKIYNVKVNRSTQESFDKWHEKTCGKIIGCYDGVNSNKSIFTYGNAQKWLNMALKYLWLLGNLPNDIKEELLHAPIDSYILQKLWNLKAEGVTCSADTFYYKGNSWSKISDYNDYFDLQKVIRVMAKQGGKTVIEQENEAWIEMAIERKRSLAHKRETKGVKHET</sequence>
<protein>
    <submittedName>
        <fullName evidence="1">Uncharacterized protein</fullName>
    </submittedName>
</protein>
<evidence type="ECO:0000313" key="2">
    <source>
        <dbReference type="Proteomes" id="UP000095662"/>
    </source>
</evidence>
<evidence type="ECO:0000313" key="1">
    <source>
        <dbReference type="EMBL" id="CUQ91155.1"/>
    </source>
</evidence>
<dbReference type="EMBL" id="CZBY01000023">
    <property type="protein sequence ID" value="CUQ91155.1"/>
    <property type="molecule type" value="Genomic_DNA"/>
</dbReference>
<dbReference type="Proteomes" id="UP000095662">
    <property type="component" value="Unassembled WGS sequence"/>
</dbReference>
<proteinExistence type="predicted"/>
<organism evidence="1 2">
    <name type="scientific">[Eubacterium] siraeum</name>
    <dbReference type="NCBI Taxonomy" id="39492"/>
    <lineage>
        <taxon>Bacteria</taxon>
        <taxon>Bacillati</taxon>
        <taxon>Bacillota</taxon>
        <taxon>Clostridia</taxon>
        <taxon>Eubacteriales</taxon>
        <taxon>Oscillospiraceae</taxon>
        <taxon>Oscillospiraceae incertae sedis</taxon>
    </lineage>
</organism>
<reference evidence="1 2" key="1">
    <citation type="submission" date="2015-09" db="EMBL/GenBank/DDBJ databases">
        <authorList>
            <consortium name="Pathogen Informatics"/>
        </authorList>
    </citation>
    <scope>NUCLEOTIDE SEQUENCE [LARGE SCALE GENOMIC DNA]</scope>
    <source>
        <strain evidence="1 2">2789STDY5834928</strain>
    </source>
</reference>
<gene>
    <name evidence="1" type="ORF">ERS852540_02274</name>
</gene>
<dbReference type="AlphaFoldDB" id="A0A174ZV17"/>
<accession>A0A174ZV17</accession>